<name>A0A1H7YTM0_9BACT</name>
<dbReference type="SUPFAM" id="SSF55729">
    <property type="entry name" value="Acyl-CoA N-acyltransferases (Nat)"/>
    <property type="match status" value="1"/>
</dbReference>
<dbReference type="InterPro" id="IPR016181">
    <property type="entry name" value="Acyl_CoA_acyltransferase"/>
</dbReference>
<proteinExistence type="predicted"/>
<dbReference type="RefSeq" id="WP_093883923.1">
    <property type="nucleotide sequence ID" value="NZ_FOBS01000018.1"/>
</dbReference>
<evidence type="ECO:0000259" key="1">
    <source>
        <dbReference type="PROSITE" id="PS51186"/>
    </source>
</evidence>
<dbReference type="Gene3D" id="3.40.630.30">
    <property type="match status" value="1"/>
</dbReference>
<dbReference type="CDD" id="cd04301">
    <property type="entry name" value="NAT_SF"/>
    <property type="match status" value="1"/>
</dbReference>
<dbReference type="STRING" id="43775.SAMN04489760_11814"/>
<dbReference type="InterPro" id="IPR000182">
    <property type="entry name" value="GNAT_dom"/>
</dbReference>
<dbReference type="Proteomes" id="UP000198744">
    <property type="component" value="Unassembled WGS sequence"/>
</dbReference>
<protein>
    <submittedName>
        <fullName evidence="2">Acetyltransferase (GNAT) family protein</fullName>
    </submittedName>
</protein>
<keyword evidence="2" id="KW-0808">Transferase</keyword>
<sequence length="153" mass="16925">MKALIREGKASDIEALSQLLAGLFALETDFVPDTANQIAGLRLLLADRRRNVVFVAEDDGNLVGMVTGQLVISTAAGGYSVLIEDMVIREHYRRQGLGTALLRKVAAWGEEGGALRHQLLADRRNAPALDFYRNFGFQQSFMIGLYKMKPDEE</sequence>
<keyword evidence="3" id="KW-1185">Reference proteome</keyword>
<dbReference type="GO" id="GO:0016747">
    <property type="term" value="F:acyltransferase activity, transferring groups other than amino-acyl groups"/>
    <property type="evidence" value="ECO:0007669"/>
    <property type="project" value="InterPro"/>
</dbReference>
<dbReference type="PANTHER" id="PTHR43072">
    <property type="entry name" value="N-ACETYLTRANSFERASE"/>
    <property type="match status" value="1"/>
</dbReference>
<evidence type="ECO:0000313" key="3">
    <source>
        <dbReference type="Proteomes" id="UP000198744"/>
    </source>
</evidence>
<organism evidence="2 3">
    <name type="scientific">Syntrophus gentianae</name>
    <dbReference type="NCBI Taxonomy" id="43775"/>
    <lineage>
        <taxon>Bacteria</taxon>
        <taxon>Pseudomonadati</taxon>
        <taxon>Thermodesulfobacteriota</taxon>
        <taxon>Syntrophia</taxon>
        <taxon>Syntrophales</taxon>
        <taxon>Syntrophaceae</taxon>
        <taxon>Syntrophus</taxon>
    </lineage>
</organism>
<reference evidence="2 3" key="1">
    <citation type="submission" date="2016-10" db="EMBL/GenBank/DDBJ databases">
        <authorList>
            <person name="de Groot N.N."/>
        </authorList>
    </citation>
    <scope>NUCLEOTIDE SEQUENCE [LARGE SCALE GENOMIC DNA]</scope>
    <source>
        <strain evidence="2 3">DSM 8423</strain>
    </source>
</reference>
<dbReference type="PROSITE" id="PS51186">
    <property type="entry name" value="GNAT"/>
    <property type="match status" value="1"/>
</dbReference>
<accession>A0A1H7YTM0</accession>
<dbReference type="Pfam" id="PF00583">
    <property type="entry name" value="Acetyltransf_1"/>
    <property type="match status" value="1"/>
</dbReference>
<evidence type="ECO:0000313" key="2">
    <source>
        <dbReference type="EMBL" id="SEM49323.1"/>
    </source>
</evidence>
<dbReference type="OrthoDB" id="9805924at2"/>
<feature type="domain" description="N-acetyltransferase" evidence="1">
    <location>
        <begin position="3"/>
        <end position="153"/>
    </location>
</feature>
<dbReference type="AlphaFoldDB" id="A0A1H7YTM0"/>
<dbReference type="PANTHER" id="PTHR43072:SF60">
    <property type="entry name" value="L-2,4-DIAMINOBUTYRIC ACID ACETYLTRANSFERASE"/>
    <property type="match status" value="1"/>
</dbReference>
<gene>
    <name evidence="2" type="ORF">SAMN04489760_11814</name>
</gene>
<dbReference type="EMBL" id="FOBS01000018">
    <property type="protein sequence ID" value="SEM49323.1"/>
    <property type="molecule type" value="Genomic_DNA"/>
</dbReference>